<reference evidence="2 3" key="1">
    <citation type="submission" date="2017-12" db="EMBL/GenBank/DDBJ databases">
        <title>Gene loss provides genomic basis for host adaptation in cereal stripe rust fungi.</title>
        <authorList>
            <person name="Xia C."/>
        </authorList>
    </citation>
    <scope>NUCLEOTIDE SEQUENCE [LARGE SCALE GENOMIC DNA]</scope>
    <source>
        <strain evidence="2 3">93TX-2</strain>
    </source>
</reference>
<evidence type="ECO:0008006" key="4">
    <source>
        <dbReference type="Google" id="ProtNLM"/>
    </source>
</evidence>
<name>A0A2S4VRS8_9BASI</name>
<proteinExistence type="predicted"/>
<dbReference type="SUPFAM" id="SSF53098">
    <property type="entry name" value="Ribonuclease H-like"/>
    <property type="match status" value="1"/>
</dbReference>
<evidence type="ECO:0000313" key="3">
    <source>
        <dbReference type="Proteomes" id="UP000238274"/>
    </source>
</evidence>
<reference evidence="3" key="3">
    <citation type="journal article" date="2018" name="Mol. Plant Microbe Interact.">
        <title>Genome sequence resources for the wheat stripe rust pathogen (Puccinia striiformis f. sp. tritici) and the barley stripe rust pathogen (Puccinia striiformis f. sp. hordei).</title>
        <authorList>
            <person name="Xia C."/>
            <person name="Wang M."/>
            <person name="Yin C."/>
            <person name="Cornejo O.E."/>
            <person name="Hulbert S.H."/>
            <person name="Chen X."/>
        </authorList>
    </citation>
    <scope>NUCLEOTIDE SEQUENCE [LARGE SCALE GENOMIC DNA]</scope>
    <source>
        <strain evidence="3">93TX-2</strain>
    </source>
</reference>
<sequence length="192" mass="21366">MDLLEPLSEATDMLCGSKFPTLNTALPVYMILVKHLYITRQGLYDQDQLINPAAQMILKVDGYLHDALTKPVYICAMVLDPTFKTAFWKTHSTFINKNYSVSVGQIEATFRTAAKDFKDSLGDTEPTSNNPKGRTSGPTTPSFFAAALYQPTVALEGIEAEITQYSKEDPEPQGSKILPYWASRQKTYPTLS</sequence>
<dbReference type="AlphaFoldDB" id="A0A2S4VRS8"/>
<dbReference type="OrthoDB" id="2505635at2759"/>
<accession>A0A2S4VRS8</accession>
<evidence type="ECO:0000313" key="2">
    <source>
        <dbReference type="EMBL" id="POW12100.1"/>
    </source>
</evidence>
<gene>
    <name evidence="2" type="ORF">PSHT_08183</name>
</gene>
<dbReference type="InterPro" id="IPR012337">
    <property type="entry name" value="RNaseH-like_sf"/>
</dbReference>
<reference evidence="3" key="2">
    <citation type="journal article" date="2018" name="BMC Genomics">
        <title>Genomic insights into host adaptation between the wheat stripe rust pathogen (Puccinia striiformis f. sp. tritici) and the barley stripe rust pathogen (Puccinia striiformis f. sp. hordei).</title>
        <authorList>
            <person name="Xia C."/>
            <person name="Wang M."/>
            <person name="Yin C."/>
            <person name="Cornejo O.E."/>
            <person name="Hulbert S.H."/>
            <person name="Chen X."/>
        </authorList>
    </citation>
    <scope>NUCLEOTIDE SEQUENCE [LARGE SCALE GENOMIC DNA]</scope>
    <source>
        <strain evidence="3">93TX-2</strain>
    </source>
</reference>
<evidence type="ECO:0000256" key="1">
    <source>
        <dbReference type="SAM" id="MobiDB-lite"/>
    </source>
</evidence>
<comment type="caution">
    <text evidence="2">The sequence shown here is derived from an EMBL/GenBank/DDBJ whole genome shotgun (WGS) entry which is preliminary data.</text>
</comment>
<dbReference type="EMBL" id="PKSM01000106">
    <property type="protein sequence ID" value="POW12100.1"/>
    <property type="molecule type" value="Genomic_DNA"/>
</dbReference>
<dbReference type="Proteomes" id="UP000238274">
    <property type="component" value="Unassembled WGS sequence"/>
</dbReference>
<dbReference type="VEuPathDB" id="FungiDB:PSHT_08183"/>
<feature type="region of interest" description="Disordered" evidence="1">
    <location>
        <begin position="119"/>
        <end position="138"/>
    </location>
</feature>
<organism evidence="2 3">
    <name type="scientific">Puccinia striiformis</name>
    <dbReference type="NCBI Taxonomy" id="27350"/>
    <lineage>
        <taxon>Eukaryota</taxon>
        <taxon>Fungi</taxon>
        <taxon>Dikarya</taxon>
        <taxon>Basidiomycota</taxon>
        <taxon>Pucciniomycotina</taxon>
        <taxon>Pucciniomycetes</taxon>
        <taxon>Pucciniales</taxon>
        <taxon>Pucciniaceae</taxon>
        <taxon>Puccinia</taxon>
    </lineage>
</organism>
<keyword evidence="3" id="KW-1185">Reference proteome</keyword>
<protein>
    <recommendedName>
        <fullName evidence="4">hAT-like transposase RNase-H fold domain-containing protein</fullName>
    </recommendedName>
</protein>
<feature type="compositionally biased region" description="Polar residues" evidence="1">
    <location>
        <begin position="125"/>
        <end position="138"/>
    </location>
</feature>